<gene>
    <name evidence="4" type="ORF">RND81_10G186800</name>
</gene>
<name>A0AAW1I3Z8_SAPOF</name>
<feature type="domain" description="At4g15545-like C-terminal" evidence="3">
    <location>
        <begin position="262"/>
        <end position="328"/>
    </location>
</feature>
<dbReference type="InterPro" id="IPR058936">
    <property type="entry name" value="At4g15545-like"/>
</dbReference>
<feature type="compositionally biased region" description="Polar residues" evidence="2">
    <location>
        <begin position="200"/>
        <end position="228"/>
    </location>
</feature>
<feature type="region of interest" description="Disordered" evidence="2">
    <location>
        <begin position="148"/>
        <end position="263"/>
    </location>
</feature>
<dbReference type="EMBL" id="JBDFQZ010000010">
    <property type="protein sequence ID" value="KAK9684107.1"/>
    <property type="molecule type" value="Genomic_DNA"/>
</dbReference>
<evidence type="ECO:0000313" key="4">
    <source>
        <dbReference type="EMBL" id="KAK9684107.1"/>
    </source>
</evidence>
<feature type="coiled-coil region" evidence="1">
    <location>
        <begin position="47"/>
        <end position="74"/>
    </location>
</feature>
<feature type="compositionally biased region" description="Low complexity" evidence="2">
    <location>
        <begin position="234"/>
        <end position="251"/>
    </location>
</feature>
<keyword evidence="5" id="KW-1185">Reference proteome</keyword>
<accession>A0AAW1I3Z8</accession>
<dbReference type="PANTHER" id="PTHR47383:SF8">
    <property type="entry name" value="OS01G0768300 PROTEIN"/>
    <property type="match status" value="1"/>
</dbReference>
<sequence length="330" mass="36579">MASDTGDGGVHLNSDLPAEVLAVIPADPYEQLDLARKITSMAIASRVSNLELEASRLKLKVRDQERLLFELQDKSNRLQTAHQEADSRLNAVVQDNMKLAQERDSLATTVKKLTRDLGKLETFKRQLMRSLSEETSTETVDIRTCDQSVPRADPVNDGGTNGYFRHSSNGSTELTHASDGATKQAAQRFSITPYHITPRLTPTGTPKVTSAIGSPQKKSGVTTPTQSHYDGRTSLSSWYPSSQQSSAANSPPRVPPYPSQTPRIDGKEFFRLARHRLSHEQFSAFLVNVKDLNAQKQSRVETLRKAEEIFGPDNKDLYISFQGLLSRNAQ</sequence>
<evidence type="ECO:0000256" key="1">
    <source>
        <dbReference type="SAM" id="Coils"/>
    </source>
</evidence>
<dbReference type="InterPro" id="IPR058935">
    <property type="entry name" value="At4g15545-like_C"/>
</dbReference>
<dbReference type="Pfam" id="PF25972">
    <property type="entry name" value="At4g15545_C"/>
    <property type="match status" value="1"/>
</dbReference>
<keyword evidence="1" id="KW-0175">Coiled coil</keyword>
<evidence type="ECO:0000256" key="2">
    <source>
        <dbReference type="SAM" id="MobiDB-lite"/>
    </source>
</evidence>
<protein>
    <recommendedName>
        <fullName evidence="3">At4g15545-like C-terminal domain-containing protein</fullName>
    </recommendedName>
</protein>
<reference evidence="4" key="1">
    <citation type="submission" date="2024-03" db="EMBL/GenBank/DDBJ databases">
        <title>WGS assembly of Saponaria officinalis var. Norfolk2.</title>
        <authorList>
            <person name="Jenkins J."/>
            <person name="Shu S."/>
            <person name="Grimwood J."/>
            <person name="Barry K."/>
            <person name="Goodstein D."/>
            <person name="Schmutz J."/>
            <person name="Leebens-Mack J."/>
            <person name="Osbourn A."/>
        </authorList>
    </citation>
    <scope>NUCLEOTIDE SEQUENCE [LARGE SCALE GENOMIC DNA]</scope>
    <source>
        <strain evidence="4">JIC</strain>
    </source>
</reference>
<dbReference type="PANTHER" id="PTHR47383">
    <property type="entry name" value="OS03G0659800 PROTEIN"/>
    <property type="match status" value="1"/>
</dbReference>
<comment type="caution">
    <text evidence="4">The sequence shown here is derived from an EMBL/GenBank/DDBJ whole genome shotgun (WGS) entry which is preliminary data.</text>
</comment>
<proteinExistence type="predicted"/>
<organism evidence="4 5">
    <name type="scientific">Saponaria officinalis</name>
    <name type="common">Common soapwort</name>
    <name type="synonym">Lychnis saponaria</name>
    <dbReference type="NCBI Taxonomy" id="3572"/>
    <lineage>
        <taxon>Eukaryota</taxon>
        <taxon>Viridiplantae</taxon>
        <taxon>Streptophyta</taxon>
        <taxon>Embryophyta</taxon>
        <taxon>Tracheophyta</taxon>
        <taxon>Spermatophyta</taxon>
        <taxon>Magnoliopsida</taxon>
        <taxon>eudicotyledons</taxon>
        <taxon>Gunneridae</taxon>
        <taxon>Pentapetalae</taxon>
        <taxon>Caryophyllales</taxon>
        <taxon>Caryophyllaceae</taxon>
        <taxon>Caryophylleae</taxon>
        <taxon>Saponaria</taxon>
    </lineage>
</organism>
<dbReference type="AlphaFoldDB" id="A0AAW1I3Z8"/>
<dbReference type="Proteomes" id="UP001443914">
    <property type="component" value="Unassembled WGS sequence"/>
</dbReference>
<feature type="compositionally biased region" description="Polar residues" evidence="2">
    <location>
        <begin position="166"/>
        <end position="175"/>
    </location>
</feature>
<evidence type="ECO:0000313" key="5">
    <source>
        <dbReference type="Proteomes" id="UP001443914"/>
    </source>
</evidence>
<evidence type="ECO:0000259" key="3">
    <source>
        <dbReference type="Pfam" id="PF25972"/>
    </source>
</evidence>